<dbReference type="RefSeq" id="WP_147168768.1">
    <property type="nucleotide sequence ID" value="NZ_VOOR01000043.1"/>
</dbReference>
<dbReference type="PANTHER" id="PTHR33308">
    <property type="entry name" value="PEPTIDOGLYCAN HYDROLASE FLGJ"/>
    <property type="match status" value="1"/>
</dbReference>
<feature type="domain" description="Mannosyl-glycoprotein endo-beta-N-acetylglucosamidase-like" evidence="2">
    <location>
        <begin position="32"/>
        <end position="181"/>
    </location>
</feature>
<dbReference type="InterPro" id="IPR051056">
    <property type="entry name" value="Glycosyl_Hydrolase_73"/>
</dbReference>
<organism evidence="3 4">
    <name type="scientific">Phaeodactylibacter luteus</name>
    <dbReference type="NCBI Taxonomy" id="1564516"/>
    <lineage>
        <taxon>Bacteria</taxon>
        <taxon>Pseudomonadati</taxon>
        <taxon>Bacteroidota</taxon>
        <taxon>Saprospiria</taxon>
        <taxon>Saprospirales</taxon>
        <taxon>Haliscomenobacteraceae</taxon>
        <taxon>Phaeodactylibacter</taxon>
    </lineage>
</organism>
<dbReference type="PRINTS" id="PR01002">
    <property type="entry name" value="FLGFLGJ"/>
</dbReference>
<keyword evidence="4" id="KW-1185">Reference proteome</keyword>
<sequence>MRSAIIRILLLLPAVLLLSAGAPYSNARPWKVTAYIQSHLYLAKELHLETGIPVPFILAVAGLESDWGRSELARHANNHFGLKVKPEWRGLQYCKQTQEFSGLDAYQETACFRKYPLIRRSYQDFGRFITARKNYQATQGLSVWDYQGWAEAIQQGGYATDPEYAQKLRGIIWRYQLSEFQLTD</sequence>
<dbReference type="Proteomes" id="UP000321580">
    <property type="component" value="Unassembled WGS sequence"/>
</dbReference>
<dbReference type="PANTHER" id="PTHR33308:SF9">
    <property type="entry name" value="PEPTIDOGLYCAN HYDROLASE FLGJ"/>
    <property type="match status" value="1"/>
</dbReference>
<evidence type="ECO:0000313" key="3">
    <source>
        <dbReference type="EMBL" id="TXB61872.1"/>
    </source>
</evidence>
<dbReference type="AlphaFoldDB" id="A0A5C6RKM0"/>
<evidence type="ECO:0000313" key="4">
    <source>
        <dbReference type="Proteomes" id="UP000321580"/>
    </source>
</evidence>
<dbReference type="Gene3D" id="1.10.530.10">
    <property type="match status" value="1"/>
</dbReference>
<accession>A0A5C6RKM0</accession>
<dbReference type="GO" id="GO:0004040">
    <property type="term" value="F:amidase activity"/>
    <property type="evidence" value="ECO:0007669"/>
    <property type="project" value="InterPro"/>
</dbReference>
<reference evidence="3 4" key="1">
    <citation type="submission" date="2019-08" db="EMBL/GenBank/DDBJ databases">
        <title>Genome of Phaeodactylibacter luteus.</title>
        <authorList>
            <person name="Bowman J.P."/>
        </authorList>
    </citation>
    <scope>NUCLEOTIDE SEQUENCE [LARGE SCALE GENOMIC DNA]</scope>
    <source>
        <strain evidence="3 4">KCTC 42180</strain>
    </source>
</reference>
<dbReference type="OrthoDB" id="977752at2"/>
<keyword evidence="1" id="KW-0378">Hydrolase</keyword>
<dbReference type="InterPro" id="IPR002901">
    <property type="entry name" value="MGlyc_endo_b_GlcNAc-like_dom"/>
</dbReference>
<evidence type="ECO:0000259" key="2">
    <source>
        <dbReference type="SMART" id="SM00047"/>
    </source>
</evidence>
<dbReference type="Pfam" id="PF01832">
    <property type="entry name" value="Glucosaminidase"/>
    <property type="match status" value="1"/>
</dbReference>
<dbReference type="EMBL" id="VOOR01000043">
    <property type="protein sequence ID" value="TXB61872.1"/>
    <property type="molecule type" value="Genomic_DNA"/>
</dbReference>
<gene>
    <name evidence="3" type="ORF">FRY97_17000</name>
</gene>
<comment type="caution">
    <text evidence="3">The sequence shown here is derived from an EMBL/GenBank/DDBJ whole genome shotgun (WGS) entry which is preliminary data.</text>
</comment>
<dbReference type="Gene3D" id="2.10.70.40">
    <property type="entry name" value="peptidoglycan hydrolase"/>
    <property type="match status" value="1"/>
</dbReference>
<protein>
    <recommendedName>
        <fullName evidence="2">Mannosyl-glycoprotein endo-beta-N-acetylglucosamidase-like domain-containing protein</fullName>
    </recommendedName>
</protein>
<evidence type="ECO:0000256" key="1">
    <source>
        <dbReference type="ARBA" id="ARBA00022801"/>
    </source>
</evidence>
<dbReference type="SMART" id="SM00047">
    <property type="entry name" value="LYZ2"/>
    <property type="match status" value="1"/>
</dbReference>
<proteinExistence type="predicted"/>
<name>A0A5C6RKM0_9BACT</name>